<comment type="catalytic activity">
    <reaction evidence="6">
        <text>[GlcNAc-(1-&gt;4)-Mur2Ac(oyl-L-Ala-gamma-D-Glu-L-Lys-D-Ala-D-Ala)](n)-di-trans,octa-cis-undecaprenyl diphosphate + beta-D-GlcNAc-(1-&gt;4)-Mur2Ac(oyl-L-Ala-gamma-D-Glu-L-Lys-D-Ala-D-Ala)-di-trans,octa-cis-undecaprenyl diphosphate = [GlcNAc-(1-&gt;4)-Mur2Ac(oyl-L-Ala-gamma-D-Glu-L-Lys-D-Ala-D-Ala)](n+1)-di-trans,octa-cis-undecaprenyl diphosphate + di-trans,octa-cis-undecaprenyl diphosphate + H(+)</text>
        <dbReference type="Rhea" id="RHEA:23708"/>
        <dbReference type="Rhea" id="RHEA-COMP:9602"/>
        <dbReference type="Rhea" id="RHEA-COMP:9603"/>
        <dbReference type="ChEBI" id="CHEBI:15378"/>
        <dbReference type="ChEBI" id="CHEBI:58405"/>
        <dbReference type="ChEBI" id="CHEBI:60033"/>
        <dbReference type="ChEBI" id="CHEBI:78435"/>
        <dbReference type="EC" id="2.4.99.28"/>
    </reaction>
</comment>
<keyword evidence="8" id="KW-1185">Reference proteome</keyword>
<dbReference type="EC" id="2.4.99.28" evidence="6"/>
<dbReference type="PANTHER" id="PTHR30474:SF1">
    <property type="entry name" value="PEPTIDOGLYCAN GLYCOSYLTRANSFERASE MRDB"/>
    <property type="match status" value="1"/>
</dbReference>
<dbReference type="HAMAP" id="MF_02079">
    <property type="entry name" value="PGT_RodA"/>
    <property type="match status" value="1"/>
</dbReference>
<dbReference type="NCBIfam" id="TIGR02210">
    <property type="entry name" value="rodA_shape"/>
    <property type="match status" value="1"/>
</dbReference>
<comment type="similarity">
    <text evidence="6">Belongs to the SEDS family. MrdB/RodA subfamily.</text>
</comment>
<dbReference type="GO" id="GO:0015648">
    <property type="term" value="F:lipid-linked peptidoglycan transporter activity"/>
    <property type="evidence" value="ECO:0007669"/>
    <property type="project" value="TreeGrafter"/>
</dbReference>
<dbReference type="GO" id="GO:0032153">
    <property type="term" value="C:cell division site"/>
    <property type="evidence" value="ECO:0007669"/>
    <property type="project" value="TreeGrafter"/>
</dbReference>
<reference evidence="7 8" key="1">
    <citation type="submission" date="2018-10" db="EMBL/GenBank/DDBJ databases">
        <title>Genomic Encyclopedia of Type Strains, Phase IV (KMG-IV): sequencing the most valuable type-strain genomes for metagenomic binning, comparative biology and taxonomic classification.</title>
        <authorList>
            <person name="Goeker M."/>
        </authorList>
    </citation>
    <scope>NUCLEOTIDE SEQUENCE [LARGE SCALE GENOMIC DNA]</scope>
    <source>
        <strain evidence="7 8">DSM 12769</strain>
    </source>
</reference>
<evidence type="ECO:0000256" key="2">
    <source>
        <dbReference type="ARBA" id="ARBA00022692"/>
    </source>
</evidence>
<keyword evidence="6" id="KW-0808">Transferase</keyword>
<proteinExistence type="inferred from homology"/>
<feature type="transmembrane region" description="Helical" evidence="6">
    <location>
        <begin position="320"/>
        <end position="347"/>
    </location>
</feature>
<dbReference type="AlphaFoldDB" id="A0A498C8T2"/>
<dbReference type="GO" id="GO:0008955">
    <property type="term" value="F:peptidoglycan glycosyltransferase activity"/>
    <property type="evidence" value="ECO:0007669"/>
    <property type="project" value="UniProtKB-UniRule"/>
</dbReference>
<keyword evidence="6" id="KW-1003">Cell membrane</keyword>
<dbReference type="Proteomes" id="UP000275461">
    <property type="component" value="Unassembled WGS sequence"/>
</dbReference>
<feature type="transmembrane region" description="Helical" evidence="6">
    <location>
        <begin position="287"/>
        <end position="308"/>
    </location>
</feature>
<keyword evidence="6" id="KW-0573">Peptidoglycan synthesis</keyword>
<protein>
    <recommendedName>
        <fullName evidence="6">Peptidoglycan glycosyltransferase MrdB</fullName>
        <shortName evidence="6">PGT</shortName>
        <ecNumber evidence="6">2.4.99.28</ecNumber>
    </recommendedName>
    <alternativeName>
        <fullName evidence="6">Cell elongation protein RodA</fullName>
    </alternativeName>
    <alternativeName>
        <fullName evidence="6">Cell wall polymerase</fullName>
    </alternativeName>
    <alternativeName>
        <fullName evidence="6">Peptidoglycan polymerase</fullName>
        <shortName evidence="6">PG polymerase</shortName>
    </alternativeName>
</protein>
<feature type="transmembrane region" description="Helical" evidence="6">
    <location>
        <begin position="199"/>
        <end position="217"/>
    </location>
</feature>
<dbReference type="InterPro" id="IPR011923">
    <property type="entry name" value="RodA/MrdB"/>
</dbReference>
<evidence type="ECO:0000256" key="3">
    <source>
        <dbReference type="ARBA" id="ARBA00022960"/>
    </source>
</evidence>
<evidence type="ECO:0000256" key="5">
    <source>
        <dbReference type="ARBA" id="ARBA00023136"/>
    </source>
</evidence>
<gene>
    <name evidence="6" type="primary">mrdB</name>
    <name evidence="6" type="synonym">rodA</name>
    <name evidence="7" type="ORF">DFR31_1530</name>
</gene>
<feature type="transmembrane region" description="Helical" evidence="6">
    <location>
        <begin position="33"/>
        <end position="53"/>
    </location>
</feature>
<keyword evidence="6" id="KW-0961">Cell wall biogenesis/degradation</keyword>
<comment type="function">
    <text evidence="6">Peptidoglycan polymerase that is essential for cell wall elongation.</text>
</comment>
<feature type="transmembrane region" description="Helical" evidence="6">
    <location>
        <begin position="65"/>
        <end position="83"/>
    </location>
</feature>
<keyword evidence="5 6" id="KW-0472">Membrane</keyword>
<keyword evidence="2 6" id="KW-0812">Transmembrane</keyword>
<sequence>MATIDIGRNTLAGRARLGTSRLSPLQRYLHLDGTLLTALLLVALFGLAVLYSSFGEDPAQVQRQLVRLGIAFSAMLVMAQIPPSTLRRWTPWLFAAGVVMLLAVMVLGVMGKGAQRWLDLGFIRFQPSELMKLAIPMMVAWWLAERPLPPNWRHIVICGTLILVPTALIALQPDLGTAIVTAASGFFVLYLAGLRWRWMITLALLLAAAAPLMWFFVMQDYQQQRVLTFLNPERDPLGAGYHIMQSKIAIGSGGLFGKGWLNGTQAHLDFLPERHTDFVMAVVSEEFGLIGVLQLLAVYLFIVGRGLWIAANAQDTWSRLVGGSLALTFFIYVFVNAGMVSGLLPVVGLPLPLVSFGGTSLVTVMAAFGILMSIHTHRRIWSS</sequence>
<dbReference type="GO" id="GO:0008360">
    <property type="term" value="P:regulation of cell shape"/>
    <property type="evidence" value="ECO:0007669"/>
    <property type="project" value="UniProtKB-KW"/>
</dbReference>
<keyword evidence="4 6" id="KW-1133">Transmembrane helix</keyword>
<keyword evidence="6" id="KW-0328">Glycosyltransferase</keyword>
<evidence type="ECO:0000256" key="4">
    <source>
        <dbReference type="ARBA" id="ARBA00022989"/>
    </source>
</evidence>
<dbReference type="GO" id="GO:0051301">
    <property type="term" value="P:cell division"/>
    <property type="evidence" value="ECO:0007669"/>
    <property type="project" value="InterPro"/>
</dbReference>
<evidence type="ECO:0000256" key="1">
    <source>
        <dbReference type="ARBA" id="ARBA00004141"/>
    </source>
</evidence>
<keyword evidence="6" id="KW-0997">Cell inner membrane</keyword>
<dbReference type="RefSeq" id="WP_121441987.1">
    <property type="nucleotide sequence ID" value="NZ_RCDA01000001.1"/>
</dbReference>
<evidence type="ECO:0000256" key="6">
    <source>
        <dbReference type="HAMAP-Rule" id="MF_02079"/>
    </source>
</evidence>
<feature type="transmembrane region" description="Helical" evidence="6">
    <location>
        <begin position="175"/>
        <end position="192"/>
    </location>
</feature>
<dbReference type="InterPro" id="IPR001182">
    <property type="entry name" value="FtsW/RodA"/>
</dbReference>
<comment type="pathway">
    <text evidence="6">Cell wall biogenesis; peptidoglycan biosynthesis.</text>
</comment>
<dbReference type="GO" id="GO:0005886">
    <property type="term" value="C:plasma membrane"/>
    <property type="evidence" value="ECO:0007669"/>
    <property type="project" value="UniProtKB-SubCell"/>
</dbReference>
<dbReference type="UniPathway" id="UPA00219"/>
<evidence type="ECO:0000313" key="8">
    <source>
        <dbReference type="Proteomes" id="UP000275461"/>
    </source>
</evidence>
<organism evidence="7 8">
    <name type="scientific">Alkalispirillum mobile</name>
    <dbReference type="NCBI Taxonomy" id="85925"/>
    <lineage>
        <taxon>Bacteria</taxon>
        <taxon>Pseudomonadati</taxon>
        <taxon>Pseudomonadota</taxon>
        <taxon>Gammaproteobacteria</taxon>
        <taxon>Chromatiales</taxon>
        <taxon>Ectothiorhodospiraceae</taxon>
        <taxon>Alkalispirillum</taxon>
    </lineage>
</organism>
<evidence type="ECO:0000313" key="7">
    <source>
        <dbReference type="EMBL" id="RLK51587.1"/>
    </source>
</evidence>
<dbReference type="PANTHER" id="PTHR30474">
    <property type="entry name" value="CELL CYCLE PROTEIN"/>
    <property type="match status" value="1"/>
</dbReference>
<dbReference type="GO" id="GO:0009252">
    <property type="term" value="P:peptidoglycan biosynthetic process"/>
    <property type="evidence" value="ECO:0007669"/>
    <property type="project" value="UniProtKB-UniRule"/>
</dbReference>
<dbReference type="GO" id="GO:0071555">
    <property type="term" value="P:cell wall organization"/>
    <property type="evidence" value="ECO:0007669"/>
    <property type="project" value="UniProtKB-KW"/>
</dbReference>
<comment type="caution">
    <text evidence="7">The sequence shown here is derived from an EMBL/GenBank/DDBJ whole genome shotgun (WGS) entry which is preliminary data.</text>
</comment>
<dbReference type="EMBL" id="RCDA01000001">
    <property type="protein sequence ID" value="RLK51587.1"/>
    <property type="molecule type" value="Genomic_DNA"/>
</dbReference>
<feature type="transmembrane region" description="Helical" evidence="6">
    <location>
        <begin position="152"/>
        <end position="169"/>
    </location>
</feature>
<dbReference type="Pfam" id="PF01098">
    <property type="entry name" value="FTSW_RODA_SPOVE"/>
    <property type="match status" value="1"/>
</dbReference>
<name>A0A498C8T2_9GAMM</name>
<comment type="subcellular location">
    <subcellularLocation>
        <location evidence="6">Cell inner membrane</location>
        <topology evidence="6">Multi-pass membrane protein</topology>
    </subcellularLocation>
    <subcellularLocation>
        <location evidence="1">Membrane</location>
        <topology evidence="1">Multi-pass membrane protein</topology>
    </subcellularLocation>
</comment>
<feature type="transmembrane region" description="Helical" evidence="6">
    <location>
        <begin position="353"/>
        <end position="374"/>
    </location>
</feature>
<keyword evidence="3 6" id="KW-0133">Cell shape</keyword>
<feature type="transmembrane region" description="Helical" evidence="6">
    <location>
        <begin position="89"/>
        <end position="110"/>
    </location>
</feature>
<accession>A0A498C8T2</accession>